<evidence type="ECO:0000313" key="7">
    <source>
        <dbReference type="EMBL" id="KPM06168.1"/>
    </source>
</evidence>
<evidence type="ECO:0000256" key="4">
    <source>
        <dbReference type="ARBA" id="ARBA00023242"/>
    </source>
</evidence>
<reference evidence="8" key="4">
    <citation type="submission" date="2022-06" db="UniProtKB">
        <authorList>
            <consortium name="EnsemblMetazoa"/>
        </authorList>
    </citation>
    <scope>IDENTIFICATION</scope>
</reference>
<evidence type="ECO:0000313" key="10">
    <source>
        <dbReference type="Proteomes" id="UP000616769"/>
    </source>
</evidence>
<evidence type="ECO:0000256" key="5">
    <source>
        <dbReference type="RuleBase" id="RU364132"/>
    </source>
</evidence>
<dbReference type="Proteomes" id="UP000070412">
    <property type="component" value="Unassembled WGS sequence"/>
</dbReference>
<gene>
    <name evidence="6" type="primary">SSS_70g</name>
    <name evidence="7" type="ORF">QR98_0046410</name>
    <name evidence="6" type="ORF">SSS_70</name>
</gene>
<dbReference type="EnsemblMetazoa" id="SSS_70s_mrna">
    <property type="protein sequence ID" value="KAF7496465.1"/>
    <property type="gene ID" value="SSS_70"/>
</dbReference>
<evidence type="ECO:0000256" key="1">
    <source>
        <dbReference type="ARBA" id="ARBA00004123"/>
    </source>
</evidence>
<reference evidence="6" key="3">
    <citation type="submission" date="2020-01" db="EMBL/GenBank/DDBJ databases">
        <authorList>
            <person name="Korhonen P.K.K."/>
            <person name="Guangxu M.G."/>
            <person name="Wang T.W."/>
            <person name="Stroehlein A.J.S."/>
            <person name="Young N.D."/>
            <person name="Ang C.-S.A."/>
            <person name="Fernando D.W.F."/>
            <person name="Lu H.L."/>
            <person name="Taylor S.T."/>
            <person name="Ehtesham M.E.M."/>
            <person name="Najaraj S.H.N."/>
            <person name="Harsha G.H.G."/>
            <person name="Madugundu A.M."/>
            <person name="Renuse S.R."/>
            <person name="Holt D.H."/>
            <person name="Pandey A.P."/>
            <person name="Papenfuss A.P."/>
            <person name="Gasser R.B.G."/>
            <person name="Fischer K.F."/>
        </authorList>
    </citation>
    <scope>NUCLEOTIDE SEQUENCE</scope>
    <source>
        <strain evidence="6">SSS_KF_BRIS2020</strain>
    </source>
</reference>
<dbReference type="GO" id="GO:0005634">
    <property type="term" value="C:nucleus"/>
    <property type="evidence" value="ECO:0007669"/>
    <property type="project" value="UniProtKB-SubCell"/>
</dbReference>
<protein>
    <recommendedName>
        <fullName evidence="5">Ribosome biogenesis regulatory protein</fullName>
    </recommendedName>
</protein>
<dbReference type="EMBL" id="JXLN01010678">
    <property type="protein sequence ID" value="KPM06168.1"/>
    <property type="molecule type" value="Genomic_DNA"/>
</dbReference>
<dbReference type="InterPro" id="IPR007023">
    <property type="entry name" value="Ribosom_reg"/>
</dbReference>
<sequence>MESIQKILEETIQKQEKAKKSISVEDKQIELRYELAYLTALDANNLCQKSLTSEDKEDYIRNLTRDNVQLIINKIWDLELNKVDNIITAKLPESNHYHLPRSKPIPITKQPTKWETFAKAKGIIKKKKDKKIWDDESKQWMNRFGFKSLVNQKRKNDWMIEVTDKNSDITDFVKRKSEKRRERVAKNEFQRLKNISRSQKIKMVNSLGILPKSVMNKNDLSKAKFLANKSTSSMGKFNSI</sequence>
<comment type="similarity">
    <text evidence="2 5">Belongs to the RRS1 family.</text>
</comment>
<organism evidence="7 10">
    <name type="scientific">Sarcoptes scabiei</name>
    <name type="common">Itch mite</name>
    <name type="synonym">Acarus scabiei</name>
    <dbReference type="NCBI Taxonomy" id="52283"/>
    <lineage>
        <taxon>Eukaryota</taxon>
        <taxon>Metazoa</taxon>
        <taxon>Ecdysozoa</taxon>
        <taxon>Arthropoda</taxon>
        <taxon>Chelicerata</taxon>
        <taxon>Arachnida</taxon>
        <taxon>Acari</taxon>
        <taxon>Acariformes</taxon>
        <taxon>Sarcoptiformes</taxon>
        <taxon>Astigmata</taxon>
        <taxon>Psoroptidia</taxon>
        <taxon>Sarcoptoidea</taxon>
        <taxon>Sarcoptidae</taxon>
        <taxon>Sarcoptinae</taxon>
        <taxon>Sarcoptes</taxon>
    </lineage>
</organism>
<dbReference type="Pfam" id="PF04939">
    <property type="entry name" value="RRS1"/>
    <property type="match status" value="1"/>
</dbReference>
<name>A0A132A5D5_SARSC</name>
<dbReference type="OrthoDB" id="28455at2759"/>
<dbReference type="Proteomes" id="UP000616769">
    <property type="component" value="Unassembled WGS sequence"/>
</dbReference>
<evidence type="ECO:0000256" key="2">
    <source>
        <dbReference type="ARBA" id="ARBA00010077"/>
    </source>
</evidence>
<dbReference type="EMBL" id="WVUK01000007">
    <property type="protein sequence ID" value="KAF7496465.1"/>
    <property type="molecule type" value="Genomic_DNA"/>
</dbReference>
<evidence type="ECO:0000256" key="3">
    <source>
        <dbReference type="ARBA" id="ARBA00022517"/>
    </source>
</evidence>
<evidence type="ECO:0000313" key="9">
    <source>
        <dbReference type="Proteomes" id="UP000070412"/>
    </source>
</evidence>
<keyword evidence="3 5" id="KW-0690">Ribosome biogenesis</keyword>
<dbReference type="AlphaFoldDB" id="A0A132A5D5"/>
<proteinExistence type="inferred from homology"/>
<accession>A0A132A5D5</accession>
<comment type="function">
    <text evidence="5">Involved in ribosomal large subunit assembly.</text>
</comment>
<reference evidence="9" key="2">
    <citation type="journal article" date="2020" name="PLoS Negl. Trop. Dis.">
        <title>High-quality nuclear genome for Sarcoptes scabiei-A critical resource for a neglected parasite.</title>
        <authorList>
            <person name="Korhonen P.K."/>
            <person name="Gasser R.B."/>
            <person name="Ma G."/>
            <person name="Wang T."/>
            <person name="Stroehlein A.J."/>
            <person name="Young N.D."/>
            <person name="Ang C.S."/>
            <person name="Fernando D.D."/>
            <person name="Lu H.C."/>
            <person name="Taylor S."/>
            <person name="Reynolds S.L."/>
            <person name="Mofiz E."/>
            <person name="Najaraj S.H."/>
            <person name="Gowda H."/>
            <person name="Madugundu A."/>
            <person name="Renuse S."/>
            <person name="Holt D."/>
            <person name="Pandey A."/>
            <person name="Papenfuss A.T."/>
            <person name="Fischer K."/>
        </authorList>
    </citation>
    <scope>NUCLEOTIDE SEQUENCE [LARGE SCALE GENOMIC DNA]</scope>
</reference>
<evidence type="ECO:0000313" key="8">
    <source>
        <dbReference type="EnsemblMetazoa" id="KAF7496465.1"/>
    </source>
</evidence>
<dbReference type="VEuPathDB" id="VectorBase:SSCA004631"/>
<keyword evidence="9" id="KW-1185">Reference proteome</keyword>
<dbReference type="GO" id="GO:0042254">
    <property type="term" value="P:ribosome biogenesis"/>
    <property type="evidence" value="ECO:0007669"/>
    <property type="project" value="UniProtKB-KW"/>
</dbReference>
<reference evidence="7 10" key="1">
    <citation type="journal article" date="2015" name="Parasit. Vectors">
        <title>Draft genome of the scabies mite.</title>
        <authorList>
            <person name="Rider S.D.Jr."/>
            <person name="Morgan M.S."/>
            <person name="Arlian L.G."/>
        </authorList>
    </citation>
    <scope>NUCLEOTIDE SEQUENCE [LARGE SCALE GENOMIC DNA]</scope>
    <source>
        <strain evidence="7">Arlian Lab</strain>
    </source>
</reference>
<comment type="subcellular location">
    <subcellularLocation>
        <location evidence="1 5">Nucleus</location>
    </subcellularLocation>
</comment>
<keyword evidence="4 5" id="KW-0539">Nucleus</keyword>
<evidence type="ECO:0000313" key="6">
    <source>
        <dbReference type="EMBL" id="KAF7496465.1"/>
    </source>
</evidence>